<dbReference type="InterPro" id="IPR023635">
    <property type="entry name" value="Peptide_deformylase"/>
</dbReference>
<dbReference type="Proteomes" id="UP000534783">
    <property type="component" value="Unassembled WGS sequence"/>
</dbReference>
<protein>
    <recommendedName>
        <fullName evidence="5">Peptide deformylase</fullName>
        <shortName evidence="5">PDF</shortName>
        <ecNumber evidence="5">3.5.1.88</ecNumber>
    </recommendedName>
    <alternativeName>
        <fullName evidence="5">Polypeptide deformylase</fullName>
    </alternativeName>
</protein>
<evidence type="ECO:0000256" key="1">
    <source>
        <dbReference type="ARBA" id="ARBA00010759"/>
    </source>
</evidence>
<dbReference type="AlphaFoldDB" id="A0A7X6DLI0"/>
<dbReference type="NCBIfam" id="NF001159">
    <property type="entry name" value="PRK00150.1-3"/>
    <property type="match status" value="1"/>
</dbReference>
<dbReference type="FunFam" id="3.90.45.10:FF:000003">
    <property type="entry name" value="Peptide deformylase"/>
    <property type="match status" value="1"/>
</dbReference>
<dbReference type="EC" id="3.5.1.88" evidence="5"/>
<dbReference type="HAMAP" id="MF_00163">
    <property type="entry name" value="Pep_deformylase"/>
    <property type="match status" value="1"/>
</dbReference>
<comment type="caution">
    <text evidence="6">The sequence shown here is derived from an EMBL/GenBank/DDBJ whole genome shotgun (WGS) entry which is preliminary data.</text>
</comment>
<keyword evidence="3 5" id="KW-0378">Hydrolase</keyword>
<comment type="catalytic activity">
    <reaction evidence="5">
        <text>N-terminal N-formyl-L-methionyl-[peptide] + H2O = N-terminal L-methionyl-[peptide] + formate</text>
        <dbReference type="Rhea" id="RHEA:24420"/>
        <dbReference type="Rhea" id="RHEA-COMP:10639"/>
        <dbReference type="Rhea" id="RHEA-COMP:10640"/>
        <dbReference type="ChEBI" id="CHEBI:15377"/>
        <dbReference type="ChEBI" id="CHEBI:15740"/>
        <dbReference type="ChEBI" id="CHEBI:49298"/>
        <dbReference type="ChEBI" id="CHEBI:64731"/>
        <dbReference type="EC" id="3.5.1.88"/>
    </reaction>
</comment>
<evidence type="ECO:0000256" key="2">
    <source>
        <dbReference type="ARBA" id="ARBA00022723"/>
    </source>
</evidence>
<dbReference type="PANTHER" id="PTHR10458">
    <property type="entry name" value="PEPTIDE DEFORMYLASE"/>
    <property type="match status" value="1"/>
</dbReference>
<sequence>MSILKVAKLGNPILRKVAAPVTPADCQDPNFQNFLEDMVETMRKLDGVGLAAPQVFESKQIVVIEANANPRYPAAPDLSLLILLNPTFTYLSEEKVEGWEGCLSVENLRGKVIRSARVGLKAFNRDMQPVEMEAEGFLAIVLQHEIDHLNGKVYLDRMKDFSTLTHLAEFERYWVRDPAEVGSP</sequence>
<dbReference type="Gene3D" id="3.90.45.10">
    <property type="entry name" value="Peptide deformylase"/>
    <property type="match status" value="1"/>
</dbReference>
<dbReference type="PRINTS" id="PR01576">
    <property type="entry name" value="PDEFORMYLASE"/>
</dbReference>
<dbReference type="GO" id="GO:0046872">
    <property type="term" value="F:metal ion binding"/>
    <property type="evidence" value="ECO:0007669"/>
    <property type="project" value="UniProtKB-KW"/>
</dbReference>
<dbReference type="GO" id="GO:0006412">
    <property type="term" value="P:translation"/>
    <property type="evidence" value="ECO:0007669"/>
    <property type="project" value="UniProtKB-UniRule"/>
</dbReference>
<dbReference type="PIRSF" id="PIRSF004749">
    <property type="entry name" value="Pep_def"/>
    <property type="match status" value="1"/>
</dbReference>
<dbReference type="InterPro" id="IPR036821">
    <property type="entry name" value="Peptide_deformylase_sf"/>
</dbReference>
<dbReference type="SUPFAM" id="SSF56420">
    <property type="entry name" value="Peptide deformylase"/>
    <property type="match status" value="1"/>
</dbReference>
<reference evidence="6 7" key="1">
    <citation type="journal article" date="2020" name="Nature">
        <title>Bacterial chemolithoautotrophy via manganese oxidation.</title>
        <authorList>
            <person name="Yu H."/>
            <person name="Leadbetter J.R."/>
        </authorList>
    </citation>
    <scope>NUCLEOTIDE SEQUENCE [LARGE SCALE GENOMIC DNA]</scope>
    <source>
        <strain evidence="6 7">Mn-1</strain>
    </source>
</reference>
<keyword evidence="7" id="KW-1185">Reference proteome</keyword>
<dbReference type="EMBL" id="VTOW01000001">
    <property type="protein sequence ID" value="NKE69391.1"/>
    <property type="molecule type" value="Genomic_DNA"/>
</dbReference>
<proteinExistence type="inferred from homology"/>
<organism evidence="6 7">
    <name type="scientific">Candidatus Manganitrophus noduliformans</name>
    <dbReference type="NCBI Taxonomy" id="2606439"/>
    <lineage>
        <taxon>Bacteria</taxon>
        <taxon>Pseudomonadati</taxon>
        <taxon>Nitrospirota</taxon>
        <taxon>Nitrospiria</taxon>
        <taxon>Candidatus Troglogloeales</taxon>
        <taxon>Candidatus Manganitrophaceae</taxon>
        <taxon>Candidatus Manganitrophus</taxon>
    </lineage>
</organism>
<dbReference type="Pfam" id="PF01327">
    <property type="entry name" value="Pep_deformylase"/>
    <property type="match status" value="1"/>
</dbReference>
<keyword evidence="5" id="KW-0408">Iron</keyword>
<keyword evidence="4 5" id="KW-0648">Protein biosynthesis</keyword>
<feature type="binding site" evidence="5">
    <location>
        <position position="144"/>
    </location>
    <ligand>
        <name>Fe cation</name>
        <dbReference type="ChEBI" id="CHEBI:24875"/>
    </ligand>
</feature>
<comment type="function">
    <text evidence="5">Removes the formyl group from the N-terminal Met of newly synthesized proteins. Requires at least a dipeptide for an efficient rate of reaction. N-terminal L-methionine is a prerequisite for activity but the enzyme has broad specificity at other positions.</text>
</comment>
<evidence type="ECO:0000313" key="7">
    <source>
        <dbReference type="Proteomes" id="UP000534783"/>
    </source>
</evidence>
<feature type="binding site" evidence="5">
    <location>
        <position position="102"/>
    </location>
    <ligand>
        <name>Fe cation</name>
        <dbReference type="ChEBI" id="CHEBI:24875"/>
    </ligand>
</feature>
<accession>A0A7X6DLI0</accession>
<dbReference type="CDD" id="cd00487">
    <property type="entry name" value="Pep_deformylase"/>
    <property type="match status" value="1"/>
</dbReference>
<comment type="similarity">
    <text evidence="1 5">Belongs to the polypeptide deformylase family.</text>
</comment>
<dbReference type="NCBIfam" id="TIGR00079">
    <property type="entry name" value="pept_deformyl"/>
    <property type="match status" value="1"/>
</dbReference>
<evidence type="ECO:0000256" key="5">
    <source>
        <dbReference type="HAMAP-Rule" id="MF_00163"/>
    </source>
</evidence>
<dbReference type="PANTHER" id="PTHR10458:SF22">
    <property type="entry name" value="PEPTIDE DEFORMYLASE"/>
    <property type="match status" value="1"/>
</dbReference>
<feature type="binding site" evidence="5">
    <location>
        <position position="148"/>
    </location>
    <ligand>
        <name>Fe cation</name>
        <dbReference type="ChEBI" id="CHEBI:24875"/>
    </ligand>
</feature>
<evidence type="ECO:0000256" key="4">
    <source>
        <dbReference type="ARBA" id="ARBA00022917"/>
    </source>
</evidence>
<comment type="cofactor">
    <cofactor evidence="5">
        <name>Fe(2+)</name>
        <dbReference type="ChEBI" id="CHEBI:29033"/>
    </cofactor>
    <text evidence="5">Binds 1 Fe(2+) ion.</text>
</comment>
<feature type="active site" evidence="5">
    <location>
        <position position="145"/>
    </location>
</feature>
<evidence type="ECO:0000256" key="3">
    <source>
        <dbReference type="ARBA" id="ARBA00022801"/>
    </source>
</evidence>
<gene>
    <name evidence="5 6" type="primary">def</name>
    <name evidence="6" type="ORF">MNODULE_01320</name>
</gene>
<dbReference type="RefSeq" id="WP_168057693.1">
    <property type="nucleotide sequence ID" value="NZ_VTOW01000001.1"/>
</dbReference>
<keyword evidence="2 5" id="KW-0479">Metal-binding</keyword>
<evidence type="ECO:0000313" key="6">
    <source>
        <dbReference type="EMBL" id="NKE69391.1"/>
    </source>
</evidence>
<name>A0A7X6DLI0_9BACT</name>
<dbReference type="GO" id="GO:0042586">
    <property type="term" value="F:peptide deformylase activity"/>
    <property type="evidence" value="ECO:0007669"/>
    <property type="project" value="UniProtKB-UniRule"/>
</dbReference>